<proteinExistence type="predicted"/>
<evidence type="ECO:0000256" key="1">
    <source>
        <dbReference type="SAM" id="MobiDB-lite"/>
    </source>
</evidence>
<feature type="region of interest" description="Disordered" evidence="1">
    <location>
        <begin position="49"/>
        <end position="102"/>
    </location>
</feature>
<dbReference type="Proteomes" id="UP000002316">
    <property type="component" value="Chromosome 10"/>
</dbReference>
<dbReference type="GeneID" id="23864815"/>
<dbReference type="EMBL" id="FN554973">
    <property type="protein sequence ID" value="CBH16492.1"/>
    <property type="molecule type" value="Genomic_DNA"/>
</dbReference>
<dbReference type="RefSeq" id="XP_011778756.1">
    <property type="nucleotide sequence ID" value="XM_011780454.1"/>
</dbReference>
<evidence type="ECO:0000313" key="2">
    <source>
        <dbReference type="EMBL" id="CBH16492.1"/>
    </source>
</evidence>
<evidence type="ECO:0000313" key="3">
    <source>
        <dbReference type="Proteomes" id="UP000002316"/>
    </source>
</evidence>
<feature type="compositionally biased region" description="Basic and acidic residues" evidence="1">
    <location>
        <begin position="89"/>
        <end position="102"/>
    </location>
</feature>
<protein>
    <submittedName>
        <fullName evidence="2">Uncharacterized protein</fullName>
    </submittedName>
</protein>
<accession>C9ZZT4</accession>
<sequence>MSYLCLRMHVGVINPLLVTECARYVWNLPPTSYQRHKAVVNNSRPTKLFSQEIGSTAQQPPKASDDEKHSRKGVKTVDFFSNGLPSRAHNYEGKRPSCMELN</sequence>
<dbReference type="AlphaFoldDB" id="C9ZZT4"/>
<gene>
    <name evidence="2" type="ORF">TbgDal_X15920</name>
</gene>
<reference evidence="3" key="1">
    <citation type="journal article" date="2010" name="PLoS Negl. Trop. Dis.">
        <title>The genome sequence of Trypanosoma brucei gambiense, causative agent of chronic human african trypanosomiasis.</title>
        <authorList>
            <person name="Jackson A.P."/>
            <person name="Sanders M."/>
            <person name="Berry A."/>
            <person name="McQuillan J."/>
            <person name="Aslett M.A."/>
            <person name="Quail M.A."/>
            <person name="Chukualim B."/>
            <person name="Capewell P."/>
            <person name="MacLeod A."/>
            <person name="Melville S.E."/>
            <person name="Gibson W."/>
            <person name="Barry J.D."/>
            <person name="Berriman M."/>
            <person name="Hertz-Fowler C."/>
        </authorList>
    </citation>
    <scope>NUCLEOTIDE SEQUENCE [LARGE SCALE GENOMIC DNA]</scope>
    <source>
        <strain evidence="3">MHOM/CI/86/DAL972</strain>
    </source>
</reference>
<organism evidence="2 3">
    <name type="scientific">Trypanosoma brucei gambiense (strain MHOM/CI/86/DAL972)</name>
    <dbReference type="NCBI Taxonomy" id="679716"/>
    <lineage>
        <taxon>Eukaryota</taxon>
        <taxon>Discoba</taxon>
        <taxon>Euglenozoa</taxon>
        <taxon>Kinetoplastea</taxon>
        <taxon>Metakinetoplastina</taxon>
        <taxon>Trypanosomatida</taxon>
        <taxon>Trypanosomatidae</taxon>
        <taxon>Trypanosoma</taxon>
    </lineage>
</organism>
<feature type="compositionally biased region" description="Polar residues" evidence="1">
    <location>
        <begin position="49"/>
        <end position="61"/>
    </location>
</feature>
<dbReference type="KEGG" id="tbg:TbgDal_X15920"/>
<name>C9ZZT4_TRYB9</name>